<dbReference type="Proteomes" id="UP000609726">
    <property type="component" value="Unassembled WGS sequence"/>
</dbReference>
<feature type="transmembrane region" description="Helical" evidence="2">
    <location>
        <begin position="20"/>
        <end position="45"/>
    </location>
</feature>
<evidence type="ECO:0000313" key="4">
    <source>
        <dbReference type="Proteomes" id="UP000609726"/>
    </source>
</evidence>
<evidence type="ECO:0000313" key="3">
    <source>
        <dbReference type="EMBL" id="NHZ92784.1"/>
    </source>
</evidence>
<evidence type="ECO:0000256" key="2">
    <source>
        <dbReference type="SAM" id="Phobius"/>
    </source>
</evidence>
<gene>
    <name evidence="3" type="ORF">F2P45_27810</name>
</gene>
<keyword evidence="2" id="KW-1133">Transmembrane helix</keyword>
<sequence length="651" mass="72773">MQADADILVRLRLAAVRRRAPLWIAAILPWVLLQSLPGVVAWGVWTAWDGRRLFSRVDRDWTGWIDATVPALEDSTALLAGATSAIGQLQRRRLLARIATTLTDDVLAAIARERVRFDARWVALSVCAALALFAWRLVEAVPPTPHEVKALIAKQTSEITVRVTPPKYTGVAKSEGAPRELQVPEHSVVEWCLRAPQPVDTPIELSDGQSLKIGRECARWTATESVFWRWRGARYKLRVIADQAPEVTLSAPREMIHTLAPDAASATITLAVRDDYQVRRATLHLTLARGSGENIRFSDRELPLPESSDPRTRNWHKQWTLAELGMEPGDELYFFVRATDNAERPHTTVSPTYTLRLPGPVEEGDESSAQPMLVKPENLRSQRQIIIDTEQLLADLKAAPGMNPATVRARSESIADDQAQLRRRYGQFLGEESTLFGGEEHHDDDEKHDVVAEFGHTHDQAENATLFDESTKKILRRALSAMWDAEKALRAITPKTALAPEHKALEAIKQLQQADRIYLHKTAFVPPPLKEEIRMTGDVAGTKSYRREQGTAAVPIPDELRRLIEALDGDGALPALWSRGAHEWIRERIASDEQRLEAQRAVQDVADGCATCRPVLRAWLRGAITRAPVLLQAKPAPQTPFTRALRKEVPR</sequence>
<dbReference type="Pfam" id="PF13779">
    <property type="entry name" value="DUF4175"/>
    <property type="match status" value="1"/>
</dbReference>
<comment type="caution">
    <text evidence="3">The sequence shown here is derived from an EMBL/GenBank/DDBJ whole genome shotgun (WGS) entry which is preliminary data.</text>
</comment>
<organism evidence="3 4">
    <name type="scientific">Massilia mucilaginosa</name>
    <dbReference type="NCBI Taxonomy" id="2609282"/>
    <lineage>
        <taxon>Bacteria</taxon>
        <taxon>Pseudomonadati</taxon>
        <taxon>Pseudomonadota</taxon>
        <taxon>Betaproteobacteria</taxon>
        <taxon>Burkholderiales</taxon>
        <taxon>Oxalobacteraceae</taxon>
        <taxon>Telluria group</taxon>
        <taxon>Massilia</taxon>
    </lineage>
</organism>
<keyword evidence="2" id="KW-0472">Membrane</keyword>
<name>A0ABX0P0I0_9BURK</name>
<dbReference type="RefSeq" id="WP_166881478.1">
    <property type="nucleotide sequence ID" value="NZ_WHJH01000053.1"/>
</dbReference>
<dbReference type="InterPro" id="IPR012683">
    <property type="entry name" value="CHP02302_TM"/>
</dbReference>
<keyword evidence="2" id="KW-0812">Transmembrane</keyword>
<evidence type="ECO:0000256" key="1">
    <source>
        <dbReference type="SAM" id="MobiDB-lite"/>
    </source>
</evidence>
<dbReference type="EMBL" id="WHJH01000053">
    <property type="protein sequence ID" value="NHZ92784.1"/>
    <property type="molecule type" value="Genomic_DNA"/>
</dbReference>
<reference evidence="3 4" key="1">
    <citation type="submission" date="2019-10" db="EMBL/GenBank/DDBJ databases">
        <title>Taxonomy of Antarctic Massilia spp.: description of Massilia rubra sp. nov., Massilia aquatica sp. nov., Massilia mucilaginosa sp. nov., Massilia frigida sp. nov. isolated from streams, lakes and regoliths.</title>
        <authorList>
            <person name="Holochova P."/>
            <person name="Sedlacek I."/>
            <person name="Kralova S."/>
            <person name="Maslanova I."/>
            <person name="Busse H.-J."/>
            <person name="Stankova E."/>
            <person name="Vrbovska V."/>
            <person name="Kovarovic V."/>
            <person name="Bartak M."/>
            <person name="Svec P."/>
            <person name="Pantucek R."/>
        </authorList>
    </citation>
    <scope>NUCLEOTIDE SEQUENCE [LARGE SCALE GENOMIC DNA]</scope>
    <source>
        <strain evidence="3 4">CCM 8733</strain>
    </source>
</reference>
<keyword evidence="4" id="KW-1185">Reference proteome</keyword>
<accession>A0ABX0P0I0</accession>
<protein>
    <submittedName>
        <fullName evidence="3">DUF4175 family protein</fullName>
    </submittedName>
</protein>
<feature type="region of interest" description="Disordered" evidence="1">
    <location>
        <begin position="345"/>
        <end position="371"/>
    </location>
</feature>
<proteinExistence type="predicted"/>